<reference evidence="1 3" key="1">
    <citation type="journal article" date="2011" name="Nature">
        <title>The Medicago genome provides insight into the evolution of rhizobial symbioses.</title>
        <authorList>
            <person name="Young N.D."/>
            <person name="Debelle F."/>
            <person name="Oldroyd G.E."/>
            <person name="Geurts R."/>
            <person name="Cannon S.B."/>
            <person name="Udvardi M.K."/>
            <person name="Benedito V.A."/>
            <person name="Mayer K.F."/>
            <person name="Gouzy J."/>
            <person name="Schoof H."/>
            <person name="Van de Peer Y."/>
            <person name="Proost S."/>
            <person name="Cook D.R."/>
            <person name="Meyers B.C."/>
            <person name="Spannagl M."/>
            <person name="Cheung F."/>
            <person name="De Mita S."/>
            <person name="Krishnakumar V."/>
            <person name="Gundlach H."/>
            <person name="Zhou S."/>
            <person name="Mudge J."/>
            <person name="Bharti A.K."/>
            <person name="Murray J.D."/>
            <person name="Naoumkina M.A."/>
            <person name="Rosen B."/>
            <person name="Silverstein K.A."/>
            <person name="Tang H."/>
            <person name="Rombauts S."/>
            <person name="Zhao P.X."/>
            <person name="Zhou P."/>
            <person name="Barbe V."/>
            <person name="Bardou P."/>
            <person name="Bechner M."/>
            <person name="Bellec A."/>
            <person name="Berger A."/>
            <person name="Berges H."/>
            <person name="Bidwell S."/>
            <person name="Bisseling T."/>
            <person name="Choisne N."/>
            <person name="Couloux A."/>
            <person name="Denny R."/>
            <person name="Deshpande S."/>
            <person name="Dai X."/>
            <person name="Doyle J.J."/>
            <person name="Dudez A.M."/>
            <person name="Farmer A.D."/>
            <person name="Fouteau S."/>
            <person name="Franken C."/>
            <person name="Gibelin C."/>
            <person name="Gish J."/>
            <person name="Goldstein S."/>
            <person name="Gonzalez A.J."/>
            <person name="Green P.J."/>
            <person name="Hallab A."/>
            <person name="Hartog M."/>
            <person name="Hua A."/>
            <person name="Humphray S.J."/>
            <person name="Jeong D.H."/>
            <person name="Jing Y."/>
            <person name="Jocker A."/>
            <person name="Kenton S.M."/>
            <person name="Kim D.J."/>
            <person name="Klee K."/>
            <person name="Lai H."/>
            <person name="Lang C."/>
            <person name="Lin S."/>
            <person name="Macmil S.L."/>
            <person name="Magdelenat G."/>
            <person name="Matthews L."/>
            <person name="McCorrison J."/>
            <person name="Monaghan E.L."/>
            <person name="Mun J.H."/>
            <person name="Najar F.Z."/>
            <person name="Nicholson C."/>
            <person name="Noirot C."/>
            <person name="O'Bleness M."/>
            <person name="Paule C.R."/>
            <person name="Poulain J."/>
            <person name="Prion F."/>
            <person name="Qin B."/>
            <person name="Qu C."/>
            <person name="Retzel E.F."/>
            <person name="Riddle C."/>
            <person name="Sallet E."/>
            <person name="Samain S."/>
            <person name="Samson N."/>
            <person name="Sanders I."/>
            <person name="Saurat O."/>
            <person name="Scarpelli C."/>
            <person name="Schiex T."/>
            <person name="Segurens B."/>
            <person name="Severin A.J."/>
            <person name="Sherrier D.J."/>
            <person name="Shi R."/>
            <person name="Sims S."/>
            <person name="Singer S.R."/>
            <person name="Sinharoy S."/>
            <person name="Sterck L."/>
            <person name="Viollet A."/>
            <person name="Wang B.B."/>
            <person name="Wang K."/>
            <person name="Wang M."/>
            <person name="Wang X."/>
            <person name="Warfsmann J."/>
            <person name="Weissenbach J."/>
            <person name="White D.D."/>
            <person name="White J.D."/>
            <person name="Wiley G.B."/>
            <person name="Wincker P."/>
            <person name="Xing Y."/>
            <person name="Yang L."/>
            <person name="Yao Z."/>
            <person name="Ying F."/>
            <person name="Zhai J."/>
            <person name="Zhou L."/>
            <person name="Zuber A."/>
            <person name="Denarie J."/>
            <person name="Dixon R.A."/>
            <person name="May G.D."/>
            <person name="Schwartz D.C."/>
            <person name="Rogers J."/>
            <person name="Quetier F."/>
            <person name="Town C.D."/>
            <person name="Roe B.A."/>
        </authorList>
    </citation>
    <scope>NUCLEOTIDE SEQUENCE [LARGE SCALE GENOMIC DNA]</scope>
    <source>
        <strain evidence="1">A17</strain>
        <strain evidence="2 3">cv. Jemalong A17</strain>
    </source>
</reference>
<reference evidence="2" key="3">
    <citation type="submission" date="2015-04" db="UniProtKB">
        <authorList>
            <consortium name="EnsemblPlants"/>
        </authorList>
    </citation>
    <scope>IDENTIFICATION</scope>
    <source>
        <strain evidence="2">cv. Jemalong A17</strain>
    </source>
</reference>
<evidence type="ECO:0000313" key="3">
    <source>
        <dbReference type="Proteomes" id="UP000002051"/>
    </source>
</evidence>
<dbReference type="Proteomes" id="UP000002051">
    <property type="component" value="Chromosome 6"/>
</dbReference>
<dbReference type="EnsemblPlants" id="KEH26305">
    <property type="protein sequence ID" value="KEH26305"/>
    <property type="gene ID" value="MTR_6g452410"/>
</dbReference>
<evidence type="ECO:0000313" key="1">
    <source>
        <dbReference type="EMBL" id="KEH26305.1"/>
    </source>
</evidence>
<keyword evidence="3" id="KW-1185">Reference proteome</keyword>
<gene>
    <name evidence="1" type="ordered locus">MTR_6g452410</name>
</gene>
<accession>A0A072UKE7</accession>
<dbReference type="EMBL" id="CM001222">
    <property type="protein sequence ID" value="KEH26305.1"/>
    <property type="molecule type" value="Genomic_DNA"/>
</dbReference>
<name>A0A072UKE7_MEDTR</name>
<proteinExistence type="predicted"/>
<dbReference type="AlphaFoldDB" id="A0A072UKE7"/>
<evidence type="ECO:0000313" key="2">
    <source>
        <dbReference type="EnsemblPlants" id="KEH26305"/>
    </source>
</evidence>
<organism evidence="1 3">
    <name type="scientific">Medicago truncatula</name>
    <name type="common">Barrel medic</name>
    <name type="synonym">Medicago tribuloides</name>
    <dbReference type="NCBI Taxonomy" id="3880"/>
    <lineage>
        <taxon>Eukaryota</taxon>
        <taxon>Viridiplantae</taxon>
        <taxon>Streptophyta</taxon>
        <taxon>Embryophyta</taxon>
        <taxon>Tracheophyta</taxon>
        <taxon>Spermatophyta</taxon>
        <taxon>Magnoliopsida</taxon>
        <taxon>eudicotyledons</taxon>
        <taxon>Gunneridae</taxon>
        <taxon>Pentapetalae</taxon>
        <taxon>rosids</taxon>
        <taxon>fabids</taxon>
        <taxon>Fabales</taxon>
        <taxon>Fabaceae</taxon>
        <taxon>Papilionoideae</taxon>
        <taxon>50 kb inversion clade</taxon>
        <taxon>NPAAA clade</taxon>
        <taxon>Hologalegina</taxon>
        <taxon>IRL clade</taxon>
        <taxon>Trifolieae</taxon>
        <taxon>Medicago</taxon>
    </lineage>
</organism>
<protein>
    <submittedName>
        <fullName evidence="1 2">Uncharacterized protein</fullName>
    </submittedName>
</protein>
<reference evidence="1 3" key="2">
    <citation type="journal article" date="2014" name="BMC Genomics">
        <title>An improved genome release (version Mt4.0) for the model legume Medicago truncatula.</title>
        <authorList>
            <person name="Tang H."/>
            <person name="Krishnakumar V."/>
            <person name="Bidwell S."/>
            <person name="Rosen B."/>
            <person name="Chan A."/>
            <person name="Zhou S."/>
            <person name="Gentzbittel L."/>
            <person name="Childs K.L."/>
            <person name="Yandell M."/>
            <person name="Gundlach H."/>
            <person name="Mayer K.F."/>
            <person name="Schwartz D.C."/>
            <person name="Town C.D."/>
        </authorList>
    </citation>
    <scope>GENOME REANNOTATION</scope>
    <source>
        <strain evidence="1">A17</strain>
        <strain evidence="2 3">cv. Jemalong A17</strain>
    </source>
</reference>
<sequence length="96" mass="11060">MYNLAMELSKLKSQEDMEDIGIVEAFNNANLGITKKPVHDFRCLMLISLIVLFSEGFAIKWSGCGLALRSEKRKNSTNYIQELNERKYMKNLINDL</sequence>
<dbReference type="HOGENOM" id="CLU_2362927_0_0_1"/>